<comment type="caution">
    <text evidence="2">The sequence shown here is derived from an EMBL/GenBank/DDBJ whole genome shotgun (WGS) entry which is preliminary data.</text>
</comment>
<dbReference type="AlphaFoldDB" id="A0A5J4NXJ1"/>
<dbReference type="EMBL" id="QNGE01000554">
    <property type="protein sequence ID" value="KAA3680032.1"/>
    <property type="molecule type" value="Genomic_DNA"/>
</dbReference>
<organism evidence="2 3">
    <name type="scientific">Paragonimus westermani</name>
    <dbReference type="NCBI Taxonomy" id="34504"/>
    <lineage>
        <taxon>Eukaryota</taxon>
        <taxon>Metazoa</taxon>
        <taxon>Spiralia</taxon>
        <taxon>Lophotrochozoa</taxon>
        <taxon>Platyhelminthes</taxon>
        <taxon>Trematoda</taxon>
        <taxon>Digenea</taxon>
        <taxon>Plagiorchiida</taxon>
        <taxon>Troglotremata</taxon>
        <taxon>Troglotrematidae</taxon>
        <taxon>Paragonimus</taxon>
    </lineage>
</organism>
<dbReference type="Proteomes" id="UP000324629">
    <property type="component" value="Unassembled WGS sequence"/>
</dbReference>
<feature type="region of interest" description="Disordered" evidence="1">
    <location>
        <begin position="141"/>
        <end position="184"/>
    </location>
</feature>
<feature type="region of interest" description="Disordered" evidence="1">
    <location>
        <begin position="301"/>
        <end position="320"/>
    </location>
</feature>
<protein>
    <submittedName>
        <fullName evidence="2">Uncharacterized protein</fullName>
    </submittedName>
</protein>
<name>A0A5J4NXJ1_9TREM</name>
<accession>A0A5J4NXJ1</accession>
<reference evidence="2 3" key="1">
    <citation type="journal article" date="2019" name="Gigascience">
        <title>Whole-genome sequence of the oriental lung fluke Paragonimus westermani.</title>
        <authorList>
            <person name="Oey H."/>
            <person name="Zakrzewski M."/>
            <person name="Narain K."/>
            <person name="Devi K.R."/>
            <person name="Agatsuma T."/>
            <person name="Nawaratna S."/>
            <person name="Gobert G.N."/>
            <person name="Jones M.K."/>
            <person name="Ragan M.A."/>
            <person name="McManus D.P."/>
            <person name="Krause L."/>
        </authorList>
    </citation>
    <scope>NUCLEOTIDE SEQUENCE [LARGE SCALE GENOMIC DNA]</scope>
    <source>
        <strain evidence="2 3">IND2009</strain>
    </source>
</reference>
<proteinExistence type="predicted"/>
<evidence type="ECO:0000313" key="3">
    <source>
        <dbReference type="Proteomes" id="UP000324629"/>
    </source>
</evidence>
<gene>
    <name evidence="2" type="ORF">DEA37_0004987</name>
</gene>
<keyword evidence="3" id="KW-1185">Reference proteome</keyword>
<feature type="region of interest" description="Disordered" evidence="1">
    <location>
        <begin position="37"/>
        <end position="83"/>
    </location>
</feature>
<feature type="compositionally biased region" description="Polar residues" evidence="1">
    <location>
        <begin position="54"/>
        <end position="64"/>
    </location>
</feature>
<feature type="compositionally biased region" description="Acidic residues" evidence="1">
    <location>
        <begin position="41"/>
        <end position="51"/>
    </location>
</feature>
<evidence type="ECO:0000313" key="2">
    <source>
        <dbReference type="EMBL" id="KAA3680032.1"/>
    </source>
</evidence>
<sequence>MLYQQEQLQKCREAQRNLRYVVFSDTELLTGKFTITSTDDSAIDSGDEEDMQSSRESFGQTDAHSSADKTLHPIRSIPHNKDEETGLQAVTVHTSDQSNDETYGSTASRAVASDVVNEKNRNNVPPPVIIYRRRFGLSESGDANAATRTSRGDILEVDGSLEPTSPILEGHSSPENHSSDTDSCVYNTEPETVERPYKNVEFSHAQQFDGHEFRMYGKNARSSGGSEADSAVVTLENVPEIMDDWTSTLTKQTQPTKNTSCSLSANVTQPLSTNSSHSQHLGWEYGGCNIRTFTKSKTRISEAKQAFKPSSDEQKRRDYE</sequence>
<evidence type="ECO:0000256" key="1">
    <source>
        <dbReference type="SAM" id="MobiDB-lite"/>
    </source>
</evidence>
<feature type="compositionally biased region" description="Basic and acidic residues" evidence="1">
    <location>
        <begin position="310"/>
        <end position="320"/>
    </location>
</feature>